<dbReference type="EMBL" id="JAMQOS010000011">
    <property type="protein sequence ID" value="MDS0284743.1"/>
    <property type="molecule type" value="Genomic_DNA"/>
</dbReference>
<evidence type="ECO:0000313" key="3">
    <source>
        <dbReference type="Proteomes" id="UP001268864"/>
    </source>
</evidence>
<keyword evidence="3" id="KW-1185">Reference proteome</keyword>
<evidence type="ECO:0000313" key="2">
    <source>
        <dbReference type="EMBL" id="MDS0284743.1"/>
    </source>
</evidence>
<reference evidence="2 3" key="1">
    <citation type="submission" date="2022-06" db="EMBL/GenBank/DDBJ databases">
        <title>Halomicroarcula sp. a new haloarchaeum isolate from saline soil.</title>
        <authorList>
            <person name="Strakova D."/>
            <person name="Galisteo C."/>
            <person name="Sanchez-Porro C."/>
            <person name="Ventosa A."/>
        </authorList>
    </citation>
    <scope>NUCLEOTIDE SEQUENCE [LARGE SCALE GENOMIC DNA]</scope>
    <source>
        <strain evidence="2 3">S3CR25-11</strain>
    </source>
</reference>
<name>A0ABU2FVE5_9EURY</name>
<gene>
    <name evidence="2" type="ORF">NDI86_21815</name>
</gene>
<comment type="caution">
    <text evidence="2">The sequence shown here is derived from an EMBL/GenBank/DDBJ whole genome shotgun (WGS) entry which is preliminary data.</text>
</comment>
<organism evidence="2 3">
    <name type="scientific">Haloarcula onubensis</name>
    <dbReference type="NCBI Taxonomy" id="2950539"/>
    <lineage>
        <taxon>Archaea</taxon>
        <taxon>Methanobacteriati</taxon>
        <taxon>Methanobacteriota</taxon>
        <taxon>Stenosarchaea group</taxon>
        <taxon>Halobacteria</taxon>
        <taxon>Halobacteriales</taxon>
        <taxon>Haloarculaceae</taxon>
        <taxon>Haloarcula</taxon>
    </lineage>
</organism>
<dbReference type="RefSeq" id="WP_310902409.1">
    <property type="nucleotide sequence ID" value="NZ_JAMQOS010000011.1"/>
</dbReference>
<accession>A0ABU2FVE5</accession>
<feature type="compositionally biased region" description="Polar residues" evidence="1">
    <location>
        <begin position="16"/>
        <end position="31"/>
    </location>
</feature>
<dbReference type="Proteomes" id="UP001268864">
    <property type="component" value="Unassembled WGS sequence"/>
</dbReference>
<sequence length="96" mass="11089">MTDRDTHQSDEDEPPQTRSISWNPPTRQTTSTCRRTAFFRRTSAGWILQHIRSVTLRQRGESTSELDPDARPIDLPLWVREEMGLEASTVRGRTHA</sequence>
<protein>
    <submittedName>
        <fullName evidence="2">Uncharacterized protein</fullName>
    </submittedName>
</protein>
<evidence type="ECO:0000256" key="1">
    <source>
        <dbReference type="SAM" id="MobiDB-lite"/>
    </source>
</evidence>
<feature type="region of interest" description="Disordered" evidence="1">
    <location>
        <begin position="1"/>
        <end position="31"/>
    </location>
</feature>
<proteinExistence type="predicted"/>